<accession>A0A494X0M4</accession>
<gene>
    <name evidence="1" type="ORF">D7S89_24710</name>
</gene>
<evidence type="ECO:0000313" key="1">
    <source>
        <dbReference type="EMBL" id="RKP43880.1"/>
    </source>
</evidence>
<dbReference type="AlphaFoldDB" id="A0A494X0M4"/>
<dbReference type="EMBL" id="RBZV01000016">
    <property type="protein sequence ID" value="RKP43880.1"/>
    <property type="molecule type" value="Genomic_DNA"/>
</dbReference>
<keyword evidence="2" id="KW-1185">Reference proteome</keyword>
<organism evidence="1 2">
    <name type="scientific">Trinickia fusca</name>
    <dbReference type="NCBI Taxonomy" id="2419777"/>
    <lineage>
        <taxon>Bacteria</taxon>
        <taxon>Pseudomonadati</taxon>
        <taxon>Pseudomonadota</taxon>
        <taxon>Betaproteobacteria</taxon>
        <taxon>Burkholderiales</taxon>
        <taxon>Burkholderiaceae</taxon>
        <taxon>Trinickia</taxon>
    </lineage>
</organism>
<reference evidence="1 2" key="1">
    <citation type="submission" date="2018-10" db="EMBL/GenBank/DDBJ databases">
        <title>Paraburkholderia sp. 7MK8-2, isolated from soil.</title>
        <authorList>
            <person name="Gao Z.-H."/>
            <person name="Qiu L.-H."/>
        </authorList>
    </citation>
    <scope>NUCLEOTIDE SEQUENCE [LARGE SCALE GENOMIC DNA]</scope>
    <source>
        <strain evidence="1 2">7MK8-2</strain>
    </source>
</reference>
<name>A0A494X0M4_9BURK</name>
<sequence length="249" mass="27306">MPYTHLALEYPAAAQRMSLVRIDRRGLTVRVSDDAGLPPLGLPRQARLLSIDDVLCELRMVARVIARPQQGALQVTMQPSRADDHASLWLALRAHQMRGGTLFEGAGLALLSTIDRALAAEAERFDAGAHCDVAFTLPGLADARFFAVWLEYHFAEIVARAHTASSPAELCEMRLRSIDSNVLEVRFSYAWANCSAPACSEEISAWIAAEADRLFGLMVEPSLPYKAQPAALTRLPRNNVFTHSDDAPV</sequence>
<proteinExistence type="predicted"/>
<evidence type="ECO:0000313" key="2">
    <source>
        <dbReference type="Proteomes" id="UP000280434"/>
    </source>
</evidence>
<comment type="caution">
    <text evidence="1">The sequence shown here is derived from an EMBL/GenBank/DDBJ whole genome shotgun (WGS) entry which is preliminary data.</text>
</comment>
<dbReference type="Proteomes" id="UP000280434">
    <property type="component" value="Unassembled WGS sequence"/>
</dbReference>
<protein>
    <submittedName>
        <fullName evidence="1">Uncharacterized protein</fullName>
    </submittedName>
</protein>